<gene>
    <name evidence="1" type="ORF">SAMN05216366_1058</name>
</gene>
<dbReference type="InterPro" id="IPR009296">
    <property type="entry name" value="DUF951"/>
</dbReference>
<dbReference type="AlphaFoldDB" id="A0A1H0PE37"/>
<dbReference type="PIRSF" id="PIRSF037263">
    <property type="entry name" value="DUF951_bac"/>
    <property type="match status" value="1"/>
</dbReference>
<evidence type="ECO:0008006" key="3">
    <source>
        <dbReference type="Google" id="ProtNLM"/>
    </source>
</evidence>
<sequence length="65" mass="7620">MEKITYELGDIVRLKKKHPCGSFEWEILRTGMDFRLKCQGCGHLILIPRTKFEKMVKGKVDQPKN</sequence>
<dbReference type="EMBL" id="FNJQ01000005">
    <property type="protein sequence ID" value="SDP03352.1"/>
    <property type="molecule type" value="Genomic_DNA"/>
</dbReference>
<accession>A0A1H0PE37</accession>
<organism evidence="1 2">
    <name type="scientific">Selenomonas ruminantium</name>
    <dbReference type="NCBI Taxonomy" id="971"/>
    <lineage>
        <taxon>Bacteria</taxon>
        <taxon>Bacillati</taxon>
        <taxon>Bacillota</taxon>
        <taxon>Negativicutes</taxon>
        <taxon>Selenomonadales</taxon>
        <taxon>Selenomonadaceae</taxon>
        <taxon>Selenomonas</taxon>
    </lineage>
</organism>
<dbReference type="Pfam" id="PF06107">
    <property type="entry name" value="DUF951"/>
    <property type="match status" value="1"/>
</dbReference>
<evidence type="ECO:0000313" key="1">
    <source>
        <dbReference type="EMBL" id="SDP03352.1"/>
    </source>
</evidence>
<proteinExistence type="predicted"/>
<protein>
    <recommendedName>
        <fullName evidence="3">DUF951 domain-containing protein</fullName>
    </recommendedName>
</protein>
<dbReference type="PANTHER" id="PTHR38455:SF1">
    <property type="entry name" value="DUF951 DOMAIN-CONTAINING PROTEIN"/>
    <property type="match status" value="1"/>
</dbReference>
<name>A0A1H0PE37_SELRU</name>
<dbReference type="Proteomes" id="UP000182412">
    <property type="component" value="Unassembled WGS sequence"/>
</dbReference>
<reference evidence="1 2" key="1">
    <citation type="submission" date="2016-10" db="EMBL/GenBank/DDBJ databases">
        <authorList>
            <person name="de Groot N.N."/>
        </authorList>
    </citation>
    <scope>NUCLEOTIDE SEQUENCE [LARGE SCALE GENOMIC DNA]</scope>
    <source>
        <strain evidence="1 2">S137</strain>
    </source>
</reference>
<dbReference type="RefSeq" id="WP_074571522.1">
    <property type="nucleotide sequence ID" value="NZ_FNJQ01000005.1"/>
</dbReference>
<dbReference type="OrthoDB" id="9802710at2"/>
<dbReference type="PANTHER" id="PTHR38455">
    <property type="entry name" value="HYPOTHETICAL CYTOSOLIC PROTEIN"/>
    <property type="match status" value="1"/>
</dbReference>
<evidence type="ECO:0000313" key="2">
    <source>
        <dbReference type="Proteomes" id="UP000182412"/>
    </source>
</evidence>